<reference evidence="4 8" key="2">
    <citation type="submission" date="2016-10" db="EMBL/GenBank/DDBJ databases">
        <title>Genome Sequence of Bacillus weihenstephanensis GM6LP.</title>
        <authorList>
            <person name="Poehlein A."/>
            <person name="Wemheuer F."/>
            <person name="Hollensteiner J."/>
            <person name="Wemheuer B."/>
        </authorList>
    </citation>
    <scope>NUCLEOTIDE SEQUENCE [LARGE SCALE GENOMIC DNA]</scope>
    <source>
        <strain evidence="4 8">GM6LP</strain>
    </source>
</reference>
<sequence length="131" mass="14461">MQKKFINPETMPATFGYSHIVEVSNATRTIYISGQVAINVDGHIVGHGDLGTQTRQVFENIKVALEASELNFNDVVKLTFFLTDISQMAIVRGVRDQYIDTKNPPASSAVEVRKLINDNLLIEIEAIAVAN</sequence>
<accession>A0A084J276</accession>
<dbReference type="Pfam" id="PF01042">
    <property type="entry name" value="Ribonuc_L-PSP"/>
    <property type="match status" value="1"/>
</dbReference>
<dbReference type="GO" id="GO:0005829">
    <property type="term" value="C:cytosol"/>
    <property type="evidence" value="ECO:0007669"/>
    <property type="project" value="TreeGrafter"/>
</dbReference>
<dbReference type="InterPro" id="IPR035959">
    <property type="entry name" value="RutC-like_sf"/>
</dbReference>
<accession>J8INB0</accession>
<dbReference type="Gene3D" id="3.30.1330.40">
    <property type="entry name" value="RutC-like"/>
    <property type="match status" value="1"/>
</dbReference>
<dbReference type="SUPFAM" id="SSF55298">
    <property type="entry name" value="YjgF-like"/>
    <property type="match status" value="1"/>
</dbReference>
<evidence type="ECO:0000313" key="9">
    <source>
        <dbReference type="Proteomes" id="UP000596196"/>
    </source>
</evidence>
<reference evidence="5 9" key="4">
    <citation type="submission" date="2020-12" db="EMBL/GenBank/DDBJ databases">
        <title>FDA dAtabase for Regulatory Grade micrObial Sequences (FDA-ARGOS): Supporting development and validation of Infectious Disease Dx tests.</title>
        <authorList>
            <person name="Nelson B."/>
            <person name="Plummer A."/>
            <person name="Tallon L."/>
            <person name="Sadzewicz L."/>
            <person name="Zhao X."/>
            <person name="Boylan J."/>
            <person name="Ott S."/>
            <person name="Bowen H."/>
            <person name="Vavikolanu K."/>
            <person name="Mehta A."/>
            <person name="Aluvathingal J."/>
            <person name="Nadendla S."/>
            <person name="Myers T."/>
            <person name="Yan Y."/>
            <person name="Sichtig H."/>
        </authorList>
    </citation>
    <scope>NUCLEOTIDE SEQUENCE [LARGE SCALE GENOMIC DNA]</scope>
    <source>
        <strain evidence="5 9">FDAARGOS_924</strain>
    </source>
</reference>
<reference evidence="2 6" key="1">
    <citation type="submission" date="2012-04" db="EMBL/GenBank/DDBJ databases">
        <title>The Genome Sequence of Bacillus cereus VD078.</title>
        <authorList>
            <consortium name="The Broad Institute Genome Sequencing Platform"/>
            <consortium name="The Broad Institute Genome Sequencing Center for Infectious Disease"/>
            <person name="Feldgarden M."/>
            <person name="Van der Auwera G.A."/>
            <person name="Mahillon J."/>
            <person name="Duprez V."/>
            <person name="Timmery S."/>
            <person name="Mattelet C."/>
            <person name="Dierick K."/>
            <person name="Sun M."/>
            <person name="Yu Z."/>
            <person name="Zhu L."/>
            <person name="Hu X."/>
            <person name="Shank E.B."/>
            <person name="Swiecicka I."/>
            <person name="Hansen B.M."/>
            <person name="Andrup L."/>
            <person name="Young S.K."/>
            <person name="Zeng Q."/>
            <person name="Gargeya S."/>
            <person name="Fitzgerald M."/>
            <person name="Haas B."/>
            <person name="Abouelleil A."/>
            <person name="Alvarado L."/>
            <person name="Arachchi H.M."/>
            <person name="Berlin A."/>
            <person name="Chapman S.B."/>
            <person name="Goldberg J."/>
            <person name="Griggs A."/>
            <person name="Gujja S."/>
            <person name="Hansen M."/>
            <person name="Howarth C."/>
            <person name="Imamovic A."/>
            <person name="Larimer J."/>
            <person name="McCowen C."/>
            <person name="Montmayeur A."/>
            <person name="Murphy C."/>
            <person name="Neiman D."/>
            <person name="Pearson M."/>
            <person name="Priest M."/>
            <person name="Roberts A."/>
            <person name="Saif S."/>
            <person name="Shea T."/>
            <person name="Sisk P."/>
            <person name="Sykes S."/>
            <person name="Wortman J."/>
            <person name="Nusbaum C."/>
            <person name="Birren B."/>
        </authorList>
    </citation>
    <scope>NUCLEOTIDE SEQUENCE [LARGE SCALE GENOMIC DNA]</scope>
    <source>
        <strain evidence="2 6">VD078</strain>
    </source>
</reference>
<dbReference type="PANTHER" id="PTHR11803">
    <property type="entry name" value="2-IMINOBUTANOATE/2-IMINOPROPANOATE DEAMINASE RIDA"/>
    <property type="match status" value="1"/>
</dbReference>
<dbReference type="GO" id="GO:0019239">
    <property type="term" value="F:deaminase activity"/>
    <property type="evidence" value="ECO:0007669"/>
    <property type="project" value="TreeGrafter"/>
</dbReference>
<evidence type="ECO:0000313" key="5">
    <source>
        <dbReference type="EMBL" id="QQA18348.1"/>
    </source>
</evidence>
<evidence type="ECO:0000313" key="6">
    <source>
        <dbReference type="Proteomes" id="UP000006976"/>
    </source>
</evidence>
<dbReference type="AlphaFoldDB" id="A0A0B5RT97"/>
<dbReference type="KEGG" id="bmyo:BG05_3370"/>
<reference evidence="3 7" key="3">
    <citation type="submission" date="2016-12" db="EMBL/GenBank/DDBJ databases">
        <title>Genome Sequences of Twelve Sporeforming Bacillus Species Isolated from Foods.</title>
        <authorList>
            <person name="De Jong A."/>
            <person name="Holsappel S."/>
            <person name="Kuipers O.P."/>
        </authorList>
    </citation>
    <scope>NUCLEOTIDE SEQUENCE [LARGE SCALE GENOMIC DNA]</scope>
    <source>
        <strain evidence="3 7">S3E15</strain>
    </source>
</reference>
<comment type="similarity">
    <text evidence="1">Belongs to the RutC family.</text>
</comment>
<dbReference type="EMBL" id="MRWU01000001">
    <property type="protein sequence ID" value="OSX96998.1"/>
    <property type="molecule type" value="Genomic_DNA"/>
</dbReference>
<dbReference type="RefSeq" id="WP_002127604.1">
    <property type="nucleotide sequence ID" value="NZ_CM125442.1"/>
</dbReference>
<dbReference type="PANTHER" id="PTHR11803:SF58">
    <property type="entry name" value="PROTEIN HMF1-RELATED"/>
    <property type="match status" value="1"/>
</dbReference>
<dbReference type="EMBL" id="MKZQ01000058">
    <property type="protein sequence ID" value="PJN67568.1"/>
    <property type="molecule type" value="Genomic_DNA"/>
</dbReference>
<gene>
    <name evidence="4" type="ORF">BACWE_44790</name>
    <name evidence="5" type="ORF">I6G81_13300</name>
    <name evidence="2" type="ORF">III_02835</name>
    <name evidence="3" type="ORF">S3E15_00629</name>
</gene>
<dbReference type="FunFam" id="3.30.1330.40:FF:000011">
    <property type="entry name" value="Translation initiation inhibitor"/>
    <property type="match status" value="1"/>
</dbReference>
<evidence type="ECO:0000313" key="8">
    <source>
        <dbReference type="Proteomes" id="UP000236165"/>
    </source>
</evidence>
<dbReference type="Proteomes" id="UP000596196">
    <property type="component" value="Chromosome"/>
</dbReference>
<evidence type="ECO:0000256" key="1">
    <source>
        <dbReference type="ARBA" id="ARBA00010552"/>
    </source>
</evidence>
<dbReference type="Proteomes" id="UP000236165">
    <property type="component" value="Unassembled WGS sequence"/>
</dbReference>
<evidence type="ECO:0000313" key="7">
    <source>
        <dbReference type="Proteomes" id="UP000194131"/>
    </source>
</evidence>
<dbReference type="Proteomes" id="UP000194131">
    <property type="component" value="Unassembled WGS sequence"/>
</dbReference>
<evidence type="ECO:0000313" key="3">
    <source>
        <dbReference type="EMBL" id="OSX96998.1"/>
    </source>
</evidence>
<evidence type="ECO:0000313" key="4">
    <source>
        <dbReference type="EMBL" id="PJN67568.1"/>
    </source>
</evidence>
<dbReference type="CDD" id="cd00448">
    <property type="entry name" value="YjgF_YER057c_UK114_family"/>
    <property type="match status" value="1"/>
</dbReference>
<keyword evidence="9" id="KW-1185">Reference proteome</keyword>
<dbReference type="EMBL" id="CP065877">
    <property type="protein sequence ID" value="QQA18348.1"/>
    <property type="molecule type" value="Genomic_DNA"/>
</dbReference>
<protein>
    <submittedName>
        <fullName evidence="5">RidA family protein</fullName>
    </submittedName>
</protein>
<dbReference type="Proteomes" id="UP000006976">
    <property type="component" value="Unassembled WGS sequence"/>
</dbReference>
<dbReference type="EMBL" id="AHEV01000013">
    <property type="protein sequence ID" value="EJR41198.1"/>
    <property type="molecule type" value="Genomic_DNA"/>
</dbReference>
<dbReference type="InterPro" id="IPR006175">
    <property type="entry name" value="YjgF/YER057c/UK114"/>
</dbReference>
<name>A0A0B5RT97_BACMY</name>
<evidence type="ECO:0000313" key="2">
    <source>
        <dbReference type="EMBL" id="EJR41198.1"/>
    </source>
</evidence>
<accession>A0A0B5RT97</accession>
<proteinExistence type="inferred from homology"/>
<organism evidence="3 7">
    <name type="scientific">Bacillus mycoides</name>
    <dbReference type="NCBI Taxonomy" id="1405"/>
    <lineage>
        <taxon>Bacteria</taxon>
        <taxon>Bacillati</taxon>
        <taxon>Bacillota</taxon>
        <taxon>Bacilli</taxon>
        <taxon>Bacillales</taxon>
        <taxon>Bacillaceae</taxon>
        <taxon>Bacillus</taxon>
        <taxon>Bacillus cereus group</taxon>
    </lineage>
</organism>